<comment type="caution">
    <text evidence="2">Lacks conserved residue(s) required for the propagation of feature annotation.</text>
</comment>
<dbReference type="PROSITE" id="PS01180">
    <property type="entry name" value="CUB"/>
    <property type="match status" value="1"/>
</dbReference>
<dbReference type="Proteomes" id="UP000324222">
    <property type="component" value="Unassembled WGS sequence"/>
</dbReference>
<sequence length="84" mass="9706">MVLSYLHVSAPTKTWLYISGDLQLGTLCGYVIHSEVQRNGQFMTLTYPGAYPKNITCYYKFIGKKGQRIRLEFRDFDLFYGGPQ</sequence>
<dbReference type="PANTHER" id="PTHR47537">
    <property type="entry name" value="CUBILIN"/>
    <property type="match status" value="1"/>
</dbReference>
<keyword evidence="5" id="KW-1185">Reference proteome</keyword>
<evidence type="ECO:0000313" key="4">
    <source>
        <dbReference type="EMBL" id="MPC26234.1"/>
    </source>
</evidence>
<dbReference type="InterPro" id="IPR053207">
    <property type="entry name" value="Non-NMDA_GluR_Accessory"/>
</dbReference>
<gene>
    <name evidence="4" type="primary">sol-1_0</name>
    <name evidence="4" type="ORF">E2C01_019369</name>
</gene>
<dbReference type="GO" id="GO:0005886">
    <property type="term" value="C:plasma membrane"/>
    <property type="evidence" value="ECO:0007669"/>
    <property type="project" value="TreeGrafter"/>
</dbReference>
<evidence type="ECO:0000256" key="2">
    <source>
        <dbReference type="PROSITE-ProRule" id="PRU00059"/>
    </source>
</evidence>
<protein>
    <submittedName>
        <fullName evidence="4">Suppressor of lurcher protein 1</fullName>
    </submittedName>
</protein>
<dbReference type="Gene3D" id="2.60.120.290">
    <property type="entry name" value="Spermadhesin, CUB domain"/>
    <property type="match status" value="1"/>
</dbReference>
<dbReference type="InterPro" id="IPR000859">
    <property type="entry name" value="CUB_dom"/>
</dbReference>
<dbReference type="PANTHER" id="PTHR47537:SF6">
    <property type="entry name" value="CUB DOMAIN-CONTAINING PROTEIN"/>
    <property type="match status" value="1"/>
</dbReference>
<dbReference type="CDD" id="cd00041">
    <property type="entry name" value="CUB"/>
    <property type="match status" value="1"/>
</dbReference>
<evidence type="ECO:0000256" key="1">
    <source>
        <dbReference type="ARBA" id="ARBA00023157"/>
    </source>
</evidence>
<reference evidence="4 5" key="1">
    <citation type="submission" date="2019-05" db="EMBL/GenBank/DDBJ databases">
        <title>Another draft genome of Portunus trituberculatus and its Hox gene families provides insights of decapod evolution.</title>
        <authorList>
            <person name="Jeong J.-H."/>
            <person name="Song I."/>
            <person name="Kim S."/>
            <person name="Choi T."/>
            <person name="Kim D."/>
            <person name="Ryu S."/>
            <person name="Kim W."/>
        </authorList>
    </citation>
    <scope>NUCLEOTIDE SEQUENCE [LARGE SCALE GENOMIC DNA]</scope>
    <source>
        <tissue evidence="4">Muscle</tissue>
    </source>
</reference>
<dbReference type="SUPFAM" id="SSF49854">
    <property type="entry name" value="Spermadhesin, CUB domain"/>
    <property type="match status" value="1"/>
</dbReference>
<comment type="caution">
    <text evidence="4">The sequence shown here is derived from an EMBL/GenBank/DDBJ whole genome shotgun (WGS) entry which is preliminary data.</text>
</comment>
<accession>A0A5B7E084</accession>
<proteinExistence type="predicted"/>
<evidence type="ECO:0000259" key="3">
    <source>
        <dbReference type="PROSITE" id="PS01180"/>
    </source>
</evidence>
<dbReference type="EMBL" id="VSRR010001574">
    <property type="protein sequence ID" value="MPC26234.1"/>
    <property type="molecule type" value="Genomic_DNA"/>
</dbReference>
<keyword evidence="1" id="KW-1015">Disulfide bond</keyword>
<evidence type="ECO:0000313" key="5">
    <source>
        <dbReference type="Proteomes" id="UP000324222"/>
    </source>
</evidence>
<name>A0A5B7E084_PORTR</name>
<feature type="domain" description="CUB" evidence="3">
    <location>
        <begin position="28"/>
        <end position="84"/>
    </location>
</feature>
<dbReference type="AlphaFoldDB" id="A0A5B7E084"/>
<dbReference type="Pfam" id="PF00431">
    <property type="entry name" value="CUB"/>
    <property type="match status" value="1"/>
</dbReference>
<organism evidence="4 5">
    <name type="scientific">Portunus trituberculatus</name>
    <name type="common">Swimming crab</name>
    <name type="synonym">Neptunus trituberculatus</name>
    <dbReference type="NCBI Taxonomy" id="210409"/>
    <lineage>
        <taxon>Eukaryota</taxon>
        <taxon>Metazoa</taxon>
        <taxon>Ecdysozoa</taxon>
        <taxon>Arthropoda</taxon>
        <taxon>Crustacea</taxon>
        <taxon>Multicrustacea</taxon>
        <taxon>Malacostraca</taxon>
        <taxon>Eumalacostraca</taxon>
        <taxon>Eucarida</taxon>
        <taxon>Decapoda</taxon>
        <taxon>Pleocyemata</taxon>
        <taxon>Brachyura</taxon>
        <taxon>Eubrachyura</taxon>
        <taxon>Portunoidea</taxon>
        <taxon>Portunidae</taxon>
        <taxon>Portuninae</taxon>
        <taxon>Portunus</taxon>
    </lineage>
</organism>
<dbReference type="InterPro" id="IPR035914">
    <property type="entry name" value="Sperma_CUB_dom_sf"/>
</dbReference>
<dbReference type="OrthoDB" id="6022136at2759"/>